<keyword evidence="4" id="KW-0949">S-adenosyl-L-methionine</keyword>
<evidence type="ECO:0000256" key="5">
    <source>
        <dbReference type="ARBA" id="ARBA00047942"/>
    </source>
</evidence>
<dbReference type="PANTHER" id="PTHR33841:SF1">
    <property type="entry name" value="DNA METHYLTRANSFERASE A"/>
    <property type="match status" value="1"/>
</dbReference>
<keyword evidence="3 7" id="KW-0808">Transferase</keyword>
<dbReference type="InterPro" id="IPR011639">
    <property type="entry name" value="MethylTrfase_TaqI-like_dom"/>
</dbReference>
<accession>A0A1H9AY04</accession>
<dbReference type="SUPFAM" id="SSF53335">
    <property type="entry name" value="S-adenosyl-L-methionine-dependent methyltransferases"/>
    <property type="match status" value="1"/>
</dbReference>
<dbReference type="RefSeq" id="WP_074719782.1">
    <property type="nucleotide sequence ID" value="NZ_FOFX01000005.1"/>
</dbReference>
<organism evidence="7 8">
    <name type="scientific">Nitrosomonas ureae</name>
    <dbReference type="NCBI Taxonomy" id="44577"/>
    <lineage>
        <taxon>Bacteria</taxon>
        <taxon>Pseudomonadati</taxon>
        <taxon>Pseudomonadota</taxon>
        <taxon>Betaproteobacteria</taxon>
        <taxon>Nitrosomonadales</taxon>
        <taxon>Nitrosomonadaceae</taxon>
        <taxon>Nitrosomonas</taxon>
    </lineage>
</organism>
<sequence length="525" mass="59299">MNGQASFTLRGRNPDVLTCISNLSNDEVFTPPELANRMLDTVAEAWAASHNGANLWADKTIRFLDPCTKSGVFLREITSRLTKGLANEIPDLEKRVNHILTRQVFGIGITNLTSLLARRSVYCSKHANGSHSIAKGFDSEAGNIWFERTEHTWANGKCTFCGTSQAVLDRGETLETHAYAFIHTDNIKTRITELFGGNMQFDVIIGNPPYQLNDGGHGASAAPIYQLFVEQAKKLEPRYLSLVIPARWFSGGKGLDDFRKEMLNDSRIRKLVDYPDSTECFPGIDLSGGVCYFVWDRDNAGTCEITTYIEGQVSIVNRPLLEKGFDSFVRYNDAVSIVHKIRTKMERSFSEMVSARKPFGFSTDFSNFEQKEFPGSVRFIGYNKSGFVSRSQIQQNAAWVDKIKVYISMAYGERIASSYWVLGKPFLGERGTCCSETYLVIGPVSSKKEATNVMSYIRCRLFRFLVLLNKPTQHATSKVYALVPMQDFSEPWTDEKLRKKYNITDEEWAFIEKMIRPMEPNGEGE</sequence>
<proteinExistence type="predicted"/>
<dbReference type="Proteomes" id="UP000181998">
    <property type="component" value="Unassembled WGS sequence"/>
</dbReference>
<dbReference type="EC" id="2.1.1.72" evidence="1"/>
<dbReference type="EMBL" id="FOFX01000005">
    <property type="protein sequence ID" value="SEP80858.1"/>
    <property type="molecule type" value="Genomic_DNA"/>
</dbReference>
<dbReference type="GO" id="GO:0006304">
    <property type="term" value="P:DNA modification"/>
    <property type="evidence" value="ECO:0007669"/>
    <property type="project" value="InterPro"/>
</dbReference>
<dbReference type="OrthoDB" id="9782445at2"/>
<dbReference type="Pfam" id="PF07669">
    <property type="entry name" value="Eco57I"/>
    <property type="match status" value="1"/>
</dbReference>
<protein>
    <recommendedName>
        <fullName evidence="1">site-specific DNA-methyltransferase (adenine-specific)</fullName>
        <ecNumber evidence="1">2.1.1.72</ecNumber>
    </recommendedName>
</protein>
<evidence type="ECO:0000256" key="3">
    <source>
        <dbReference type="ARBA" id="ARBA00022679"/>
    </source>
</evidence>
<evidence type="ECO:0000256" key="1">
    <source>
        <dbReference type="ARBA" id="ARBA00011900"/>
    </source>
</evidence>
<dbReference type="InterPro" id="IPR029063">
    <property type="entry name" value="SAM-dependent_MTases_sf"/>
</dbReference>
<gene>
    <name evidence="7" type="ORF">SAMN05421510_100544</name>
</gene>
<dbReference type="InterPro" id="IPR050953">
    <property type="entry name" value="N4_N6_ade-DNA_methylase"/>
</dbReference>
<dbReference type="GO" id="GO:0003676">
    <property type="term" value="F:nucleic acid binding"/>
    <property type="evidence" value="ECO:0007669"/>
    <property type="project" value="InterPro"/>
</dbReference>
<evidence type="ECO:0000256" key="4">
    <source>
        <dbReference type="ARBA" id="ARBA00022691"/>
    </source>
</evidence>
<dbReference type="Gene3D" id="3.40.50.150">
    <property type="entry name" value="Vaccinia Virus protein VP39"/>
    <property type="match status" value="1"/>
</dbReference>
<feature type="domain" description="Type II methyltransferase M.TaqI-like" evidence="6">
    <location>
        <begin position="103"/>
        <end position="281"/>
    </location>
</feature>
<evidence type="ECO:0000256" key="2">
    <source>
        <dbReference type="ARBA" id="ARBA00022603"/>
    </source>
</evidence>
<dbReference type="GO" id="GO:0032259">
    <property type="term" value="P:methylation"/>
    <property type="evidence" value="ECO:0007669"/>
    <property type="project" value="UniProtKB-KW"/>
</dbReference>
<comment type="catalytic activity">
    <reaction evidence="5">
        <text>a 2'-deoxyadenosine in DNA + S-adenosyl-L-methionine = an N(6)-methyl-2'-deoxyadenosine in DNA + S-adenosyl-L-homocysteine + H(+)</text>
        <dbReference type="Rhea" id="RHEA:15197"/>
        <dbReference type="Rhea" id="RHEA-COMP:12418"/>
        <dbReference type="Rhea" id="RHEA-COMP:12419"/>
        <dbReference type="ChEBI" id="CHEBI:15378"/>
        <dbReference type="ChEBI" id="CHEBI:57856"/>
        <dbReference type="ChEBI" id="CHEBI:59789"/>
        <dbReference type="ChEBI" id="CHEBI:90615"/>
        <dbReference type="ChEBI" id="CHEBI:90616"/>
        <dbReference type="EC" id="2.1.1.72"/>
    </reaction>
</comment>
<dbReference type="PRINTS" id="PR00507">
    <property type="entry name" value="N12N6MTFRASE"/>
</dbReference>
<keyword evidence="2 7" id="KW-0489">Methyltransferase</keyword>
<dbReference type="AlphaFoldDB" id="A0A1H9AY04"/>
<evidence type="ECO:0000259" key="6">
    <source>
        <dbReference type="Pfam" id="PF07669"/>
    </source>
</evidence>
<dbReference type="GO" id="GO:0009007">
    <property type="term" value="F:site-specific DNA-methyltransferase (adenine-specific) activity"/>
    <property type="evidence" value="ECO:0007669"/>
    <property type="project" value="UniProtKB-EC"/>
</dbReference>
<reference evidence="7 8" key="1">
    <citation type="submission" date="2016-10" db="EMBL/GenBank/DDBJ databases">
        <authorList>
            <person name="de Groot N.N."/>
        </authorList>
    </citation>
    <scope>NUCLEOTIDE SEQUENCE [LARGE SCALE GENOMIC DNA]</scope>
    <source>
        <strain evidence="7 8">Nm9</strain>
    </source>
</reference>
<dbReference type="PANTHER" id="PTHR33841">
    <property type="entry name" value="DNA METHYLTRANSFERASE YEEA-RELATED"/>
    <property type="match status" value="1"/>
</dbReference>
<evidence type="ECO:0000313" key="7">
    <source>
        <dbReference type="EMBL" id="SEP80858.1"/>
    </source>
</evidence>
<dbReference type="InterPro" id="IPR002052">
    <property type="entry name" value="DNA_methylase_N6_adenine_CS"/>
</dbReference>
<name>A0A1H9AY04_9PROT</name>
<evidence type="ECO:0000313" key="8">
    <source>
        <dbReference type="Proteomes" id="UP000181998"/>
    </source>
</evidence>
<dbReference type="PROSITE" id="PS00092">
    <property type="entry name" value="N6_MTASE"/>
    <property type="match status" value="1"/>
</dbReference>